<dbReference type="PROSITE" id="PS50887">
    <property type="entry name" value="GGDEF"/>
    <property type="match status" value="1"/>
</dbReference>
<accession>A0ABV2KPV5</accession>
<sequence length="380" mass="41817">MIHPDYPVFANVTQELFSLRESGKAILLRKALGIALDRRFANFQKGVVQEKKSQFINLAKEVSGAVWSAREPHKIITTLKNTGDGDEEMTRALYFLCCITDEFDELRGTLFQVIGNDVVVDAPAIWPPKLEFRFRDLIAANPKEIRHQVKARVAALAEQRTAMERAGQLNLELKSEFGLILDDRPVQAANADDATLSGSPIDPSEDKIIGRAFVENDAAKFIGAHSSPPCGTLCIIDIDDLTKINKVYTHTVGDQVIEIVGMLAEDAVKGLHQKTGRCGDDTFFIALAKEDEDTTIQLMGRLLKNVQDFGWKQVAADLRVTVSIGIAGLRPQEPSLDMAVRAGRGMRDAKARGGNITAIGPRHLSRSDMLSPVSTLRVWS</sequence>
<gene>
    <name evidence="3" type="ORF">ABID44_003218</name>
</gene>
<dbReference type="Pfam" id="PF00990">
    <property type="entry name" value="GGDEF"/>
    <property type="match status" value="1"/>
</dbReference>
<dbReference type="Gene3D" id="3.30.70.270">
    <property type="match status" value="1"/>
</dbReference>
<dbReference type="InterPro" id="IPR043128">
    <property type="entry name" value="Rev_trsase/Diguanyl_cyclase"/>
</dbReference>
<evidence type="ECO:0000256" key="1">
    <source>
        <dbReference type="ARBA" id="ARBA00012528"/>
    </source>
</evidence>
<evidence type="ECO:0000313" key="3">
    <source>
        <dbReference type="EMBL" id="MET3662867.1"/>
    </source>
</evidence>
<dbReference type="InterPro" id="IPR029787">
    <property type="entry name" value="Nucleotide_cyclase"/>
</dbReference>
<keyword evidence="4" id="KW-1185">Reference proteome</keyword>
<protein>
    <recommendedName>
        <fullName evidence="1">diguanylate cyclase</fullName>
        <ecNumber evidence="1">2.7.7.65</ecNumber>
    </recommendedName>
</protein>
<feature type="domain" description="GGDEF" evidence="2">
    <location>
        <begin position="229"/>
        <end position="362"/>
    </location>
</feature>
<dbReference type="PANTHER" id="PTHR45138:SF24">
    <property type="entry name" value="DIGUANYLATE CYCLASE DGCC-RELATED"/>
    <property type="match status" value="1"/>
</dbReference>
<dbReference type="InterPro" id="IPR000160">
    <property type="entry name" value="GGDEF_dom"/>
</dbReference>
<evidence type="ECO:0000313" key="4">
    <source>
        <dbReference type="Proteomes" id="UP001549143"/>
    </source>
</evidence>
<reference evidence="3 4" key="1">
    <citation type="submission" date="2024-06" db="EMBL/GenBank/DDBJ databases">
        <title>Genomic Encyclopedia of Type Strains, Phase IV (KMG-IV): sequencing the most valuable type-strain genomes for metagenomic binning, comparative biology and taxonomic classification.</title>
        <authorList>
            <person name="Goeker M."/>
        </authorList>
    </citation>
    <scope>NUCLEOTIDE SEQUENCE [LARGE SCALE GENOMIC DNA]</scope>
    <source>
        <strain evidence="3 4">DSM 19730</strain>
    </source>
</reference>
<dbReference type="InterPro" id="IPR050469">
    <property type="entry name" value="Diguanylate_Cyclase"/>
</dbReference>
<comment type="caution">
    <text evidence="3">The sequence shown here is derived from an EMBL/GenBank/DDBJ whole genome shotgun (WGS) entry which is preliminary data.</text>
</comment>
<dbReference type="SUPFAM" id="SSF55073">
    <property type="entry name" value="Nucleotide cyclase"/>
    <property type="match status" value="1"/>
</dbReference>
<dbReference type="RefSeq" id="WP_354152705.1">
    <property type="nucleotide sequence ID" value="NZ_JBEPMN010000016.1"/>
</dbReference>
<organism evidence="3 4">
    <name type="scientific">Aquamicrobium ahrensii</name>
    <dbReference type="NCBI Taxonomy" id="469551"/>
    <lineage>
        <taxon>Bacteria</taxon>
        <taxon>Pseudomonadati</taxon>
        <taxon>Pseudomonadota</taxon>
        <taxon>Alphaproteobacteria</taxon>
        <taxon>Hyphomicrobiales</taxon>
        <taxon>Phyllobacteriaceae</taxon>
        <taxon>Aquamicrobium</taxon>
    </lineage>
</organism>
<dbReference type="PANTHER" id="PTHR45138">
    <property type="entry name" value="REGULATORY COMPONENTS OF SENSORY TRANSDUCTION SYSTEM"/>
    <property type="match status" value="1"/>
</dbReference>
<name>A0ABV2KPV5_9HYPH</name>
<evidence type="ECO:0000259" key="2">
    <source>
        <dbReference type="PROSITE" id="PS50887"/>
    </source>
</evidence>
<dbReference type="NCBIfam" id="TIGR00254">
    <property type="entry name" value="GGDEF"/>
    <property type="match status" value="1"/>
</dbReference>
<dbReference type="EMBL" id="JBEPMN010000016">
    <property type="protein sequence ID" value="MET3662867.1"/>
    <property type="molecule type" value="Genomic_DNA"/>
</dbReference>
<proteinExistence type="predicted"/>
<dbReference type="EC" id="2.7.7.65" evidence="1"/>
<dbReference type="SMART" id="SM00267">
    <property type="entry name" value="GGDEF"/>
    <property type="match status" value="1"/>
</dbReference>
<dbReference type="Proteomes" id="UP001549143">
    <property type="component" value="Unassembled WGS sequence"/>
</dbReference>